<sequence length="173" mass="20119">MREKHDGRRHEYRLRQIQLRAEAEPDTKSADVKQFCATVNAQLSLYRTKKGIFSREWIMESAEKMPAYLWWEQNGSSVPELQAVARLILAQPASASICERINSEFAFIKDRKRNRLSHNKANKLVGLFHNLRLIKRMKTPGYTEPAVGWTQEDTESGIVKFGVMKYMMKIELC</sequence>
<dbReference type="SUPFAM" id="SSF53098">
    <property type="entry name" value="Ribonuclease H-like"/>
    <property type="match status" value="1"/>
</dbReference>
<evidence type="ECO:0000259" key="1">
    <source>
        <dbReference type="Pfam" id="PF05699"/>
    </source>
</evidence>
<protein>
    <recommendedName>
        <fullName evidence="1">HAT C-terminal dimerisation domain-containing protein</fullName>
    </recommendedName>
</protein>
<keyword evidence="3" id="KW-1185">Reference proteome</keyword>
<evidence type="ECO:0000313" key="2">
    <source>
        <dbReference type="EMBL" id="KAL1499821.1"/>
    </source>
</evidence>
<dbReference type="InterPro" id="IPR012337">
    <property type="entry name" value="RNaseH-like_sf"/>
</dbReference>
<comment type="caution">
    <text evidence="2">The sequence shown here is derived from an EMBL/GenBank/DDBJ whole genome shotgun (WGS) entry which is preliminary data.</text>
</comment>
<dbReference type="GO" id="GO:0046983">
    <property type="term" value="F:protein dimerization activity"/>
    <property type="evidence" value="ECO:0007669"/>
    <property type="project" value="InterPro"/>
</dbReference>
<name>A0AB34IKG9_PRYPA</name>
<proteinExistence type="predicted"/>
<gene>
    <name evidence="2" type="ORF">AB1Y20_012506</name>
</gene>
<reference evidence="2 3" key="1">
    <citation type="journal article" date="2024" name="Science">
        <title>Giant polyketide synthase enzymes in the biosynthesis of giant marine polyether toxins.</title>
        <authorList>
            <person name="Fallon T.R."/>
            <person name="Shende V.V."/>
            <person name="Wierzbicki I.H."/>
            <person name="Pendleton A.L."/>
            <person name="Watervoot N.F."/>
            <person name="Auber R.P."/>
            <person name="Gonzalez D.J."/>
            <person name="Wisecaver J.H."/>
            <person name="Moore B.S."/>
        </authorList>
    </citation>
    <scope>NUCLEOTIDE SEQUENCE [LARGE SCALE GENOMIC DNA]</scope>
    <source>
        <strain evidence="2 3">12B1</strain>
    </source>
</reference>
<dbReference type="Proteomes" id="UP001515480">
    <property type="component" value="Unassembled WGS sequence"/>
</dbReference>
<evidence type="ECO:0000313" key="3">
    <source>
        <dbReference type="Proteomes" id="UP001515480"/>
    </source>
</evidence>
<feature type="domain" description="HAT C-terminal dimerisation" evidence="1">
    <location>
        <begin position="46"/>
        <end position="130"/>
    </location>
</feature>
<dbReference type="EMBL" id="JBGBPQ010000024">
    <property type="protein sequence ID" value="KAL1499821.1"/>
    <property type="molecule type" value="Genomic_DNA"/>
</dbReference>
<dbReference type="Pfam" id="PF05699">
    <property type="entry name" value="Dimer_Tnp_hAT"/>
    <property type="match status" value="1"/>
</dbReference>
<organism evidence="2 3">
    <name type="scientific">Prymnesium parvum</name>
    <name type="common">Toxic golden alga</name>
    <dbReference type="NCBI Taxonomy" id="97485"/>
    <lineage>
        <taxon>Eukaryota</taxon>
        <taxon>Haptista</taxon>
        <taxon>Haptophyta</taxon>
        <taxon>Prymnesiophyceae</taxon>
        <taxon>Prymnesiales</taxon>
        <taxon>Prymnesiaceae</taxon>
        <taxon>Prymnesium</taxon>
    </lineage>
</organism>
<dbReference type="AlphaFoldDB" id="A0AB34IKG9"/>
<accession>A0AB34IKG9</accession>
<dbReference type="InterPro" id="IPR008906">
    <property type="entry name" value="HATC_C_dom"/>
</dbReference>